<dbReference type="Pfam" id="PF05598">
    <property type="entry name" value="DUF772"/>
    <property type="match status" value="1"/>
</dbReference>
<evidence type="ECO:0000259" key="1">
    <source>
        <dbReference type="Pfam" id="PF05598"/>
    </source>
</evidence>
<organism evidence="2 3">
    <name type="scientific">Methanosarcina siciliae T4/M</name>
    <dbReference type="NCBI Taxonomy" id="1434120"/>
    <lineage>
        <taxon>Archaea</taxon>
        <taxon>Methanobacteriati</taxon>
        <taxon>Methanobacteriota</taxon>
        <taxon>Stenosarchaea group</taxon>
        <taxon>Methanomicrobia</taxon>
        <taxon>Methanosarcinales</taxon>
        <taxon>Methanosarcinaceae</taxon>
        <taxon>Methanosarcina</taxon>
    </lineage>
</organism>
<feature type="domain" description="Transposase InsH N-terminal" evidence="1">
    <location>
        <begin position="68"/>
        <end position="158"/>
    </location>
</feature>
<dbReference type="InterPro" id="IPR008490">
    <property type="entry name" value="Transposase_InsH_N"/>
</dbReference>
<dbReference type="KEGG" id="msw:MSSIT_3772"/>
<dbReference type="Proteomes" id="UP000033111">
    <property type="component" value="Chromosome"/>
</dbReference>
<reference evidence="2 3" key="1">
    <citation type="submission" date="2014-07" db="EMBL/GenBank/DDBJ databases">
        <title>Methanogenic archaea and the global carbon cycle.</title>
        <authorList>
            <person name="Henriksen J.R."/>
            <person name="Luke J."/>
            <person name="Reinhart S."/>
            <person name="Benedict M.N."/>
            <person name="Youngblut N.D."/>
            <person name="Metcalf M.E."/>
            <person name="Whitaker R.J."/>
            <person name="Metcalf W.W."/>
        </authorList>
    </citation>
    <scope>NUCLEOTIDE SEQUENCE [LARGE SCALE GENOMIC DNA]</scope>
    <source>
        <strain evidence="2 3">T4/M</strain>
    </source>
</reference>
<proteinExistence type="predicted"/>
<dbReference type="PANTHER" id="PTHR33408:SF2">
    <property type="entry name" value="TRANSPOSASE DDE DOMAIN-CONTAINING PROTEIN"/>
    <property type="match status" value="1"/>
</dbReference>
<evidence type="ECO:0000313" key="3">
    <source>
        <dbReference type="Proteomes" id="UP000033111"/>
    </source>
</evidence>
<dbReference type="PATRIC" id="fig|1434120.4.peg.4885"/>
<keyword evidence="3" id="KW-1185">Reference proteome</keyword>
<name>A0A0E3L9L7_9EURY</name>
<protein>
    <submittedName>
        <fullName evidence="2">Mobile element protein</fullName>
    </submittedName>
</protein>
<dbReference type="EMBL" id="CP009506">
    <property type="protein sequence ID" value="AKB30491.1"/>
    <property type="molecule type" value="Genomic_DNA"/>
</dbReference>
<dbReference type="AlphaFoldDB" id="A0A0E3L9L7"/>
<gene>
    <name evidence="2" type="ORF">MSSIT_3772</name>
</gene>
<evidence type="ECO:0000313" key="2">
    <source>
        <dbReference type="EMBL" id="AKB30491.1"/>
    </source>
</evidence>
<dbReference type="HOGENOM" id="CLU_1529256_0_0_2"/>
<sequence length="175" mass="20496">MKTFDIIFTPYYFQNPTTQVVSKLYSIIHLGQKPVIFIFFTKQISVFPMFRKYDQKQQFLLPLDLEEDLEDFVPENHIARVLNDIVDVVDITVIESTYSKEGCPAYHPKPLLKILLYGYLIGIRSSRKLQQMTQTDTAFMYLAAMQKPDFHTICRFRSTHLGPIKEIFSQVVTFL</sequence>
<dbReference type="PANTHER" id="PTHR33408">
    <property type="entry name" value="TRANSPOSASE"/>
    <property type="match status" value="1"/>
</dbReference>
<accession>A0A0E3L9L7</accession>